<keyword evidence="1" id="KW-0812">Transmembrane</keyword>
<keyword evidence="1" id="KW-1133">Transmembrane helix</keyword>
<sequence length="240" mass="26766">MPGLNPIYLIPLFGIITTIALVDSQRLVVSRPLVMETHLTGSEFEESFIRSLINSTQLDPIDEEVSLLLYGNNISYTIVDPATPFDFIDRNYYWSTEAFDAAASQDNSTKFTWICVYNISDDDKFFTEIEFSNGSRLESITFGCENGKECCGLKCCGDDVLINIIIVGAISIALLLLLLCNILIGFKKRREGRKSNAAVVYGARQNDNTIEIGEEIDANQITLQTRHVASSPTRDRTEIS</sequence>
<keyword evidence="1" id="KW-0472">Membrane</keyword>
<dbReference type="EMBL" id="CADEPM010000001">
    <property type="protein sequence ID" value="CAB3396806.1"/>
    <property type="molecule type" value="Genomic_DNA"/>
</dbReference>
<feature type="transmembrane region" description="Helical" evidence="1">
    <location>
        <begin position="160"/>
        <end position="184"/>
    </location>
</feature>
<evidence type="ECO:0000313" key="3">
    <source>
        <dbReference type="EMBL" id="CAB3396806.1"/>
    </source>
</evidence>
<keyword evidence="4" id="KW-1185">Reference proteome</keyword>
<dbReference type="AlphaFoldDB" id="A0A8S1EB42"/>
<reference evidence="3 4" key="1">
    <citation type="submission" date="2020-04" db="EMBL/GenBank/DDBJ databases">
        <authorList>
            <person name="Laetsch R D."/>
            <person name="Stevens L."/>
            <person name="Kumar S."/>
            <person name="Blaxter L. M."/>
        </authorList>
    </citation>
    <scope>NUCLEOTIDE SEQUENCE [LARGE SCALE GENOMIC DNA]</scope>
</reference>
<organism evidence="3 4">
    <name type="scientific">Caenorhabditis bovis</name>
    <dbReference type="NCBI Taxonomy" id="2654633"/>
    <lineage>
        <taxon>Eukaryota</taxon>
        <taxon>Metazoa</taxon>
        <taxon>Ecdysozoa</taxon>
        <taxon>Nematoda</taxon>
        <taxon>Chromadorea</taxon>
        <taxon>Rhabditida</taxon>
        <taxon>Rhabditina</taxon>
        <taxon>Rhabditomorpha</taxon>
        <taxon>Rhabditoidea</taxon>
        <taxon>Rhabditidae</taxon>
        <taxon>Peloderinae</taxon>
        <taxon>Caenorhabditis</taxon>
    </lineage>
</organism>
<dbReference type="OrthoDB" id="5840305at2759"/>
<dbReference type="PANTHER" id="PTHR47520">
    <property type="entry name" value="CX DOMAIN-CONTAINING PROTEIN-RELATED"/>
    <property type="match status" value="1"/>
</dbReference>
<feature type="domain" description="CX" evidence="2">
    <location>
        <begin position="92"/>
        <end position="156"/>
    </location>
</feature>
<dbReference type="InterPro" id="IPR002619">
    <property type="entry name" value="CX"/>
</dbReference>
<proteinExistence type="predicted"/>
<evidence type="ECO:0000259" key="2">
    <source>
        <dbReference type="Pfam" id="PF01705"/>
    </source>
</evidence>
<accession>A0A8S1EB42</accession>
<dbReference type="Proteomes" id="UP000494206">
    <property type="component" value="Unassembled WGS sequence"/>
</dbReference>
<dbReference type="PANTHER" id="PTHR47520:SF5">
    <property type="entry name" value="CX DOMAIN-CONTAINING PROTEIN"/>
    <property type="match status" value="1"/>
</dbReference>
<gene>
    <name evidence="3" type="ORF">CBOVIS_LOCUS311</name>
</gene>
<comment type="caution">
    <text evidence="3">The sequence shown here is derived from an EMBL/GenBank/DDBJ whole genome shotgun (WGS) entry which is preliminary data.</text>
</comment>
<evidence type="ECO:0000313" key="4">
    <source>
        <dbReference type="Proteomes" id="UP000494206"/>
    </source>
</evidence>
<dbReference type="Pfam" id="PF01705">
    <property type="entry name" value="CX"/>
    <property type="match status" value="1"/>
</dbReference>
<evidence type="ECO:0000256" key="1">
    <source>
        <dbReference type="SAM" id="Phobius"/>
    </source>
</evidence>
<name>A0A8S1EB42_9PELO</name>
<protein>
    <recommendedName>
        <fullName evidence="2">CX domain-containing protein</fullName>
    </recommendedName>
</protein>